<keyword evidence="3" id="KW-1185">Reference proteome</keyword>
<dbReference type="Pfam" id="PF00107">
    <property type="entry name" value="ADH_zinc_N"/>
    <property type="match status" value="1"/>
</dbReference>
<protein>
    <recommendedName>
        <fullName evidence="1">Enoyl reductase (ER) domain-containing protein</fullName>
    </recommendedName>
</protein>
<feature type="domain" description="Enoyl reductase (ER)" evidence="1">
    <location>
        <begin position="12"/>
        <end position="319"/>
    </location>
</feature>
<dbReference type="Gene3D" id="3.90.180.10">
    <property type="entry name" value="Medium-chain alcohol dehydrogenases, catalytic domain"/>
    <property type="match status" value="1"/>
</dbReference>
<dbReference type="SUPFAM" id="SSF51735">
    <property type="entry name" value="NAD(P)-binding Rossmann-fold domains"/>
    <property type="match status" value="1"/>
</dbReference>
<dbReference type="InterPro" id="IPR051397">
    <property type="entry name" value="Zn-ADH-like_protein"/>
</dbReference>
<dbReference type="InterPro" id="IPR036291">
    <property type="entry name" value="NAD(P)-bd_dom_sf"/>
</dbReference>
<dbReference type="InterPro" id="IPR020843">
    <property type="entry name" value="ER"/>
</dbReference>
<dbReference type="EMBL" id="JAQQWL010000007">
    <property type="protein sequence ID" value="KAK8064376.1"/>
    <property type="molecule type" value="Genomic_DNA"/>
</dbReference>
<dbReference type="GeneID" id="92091486"/>
<dbReference type="PROSITE" id="PS01162">
    <property type="entry name" value="QOR_ZETA_CRYSTAL"/>
    <property type="match status" value="1"/>
</dbReference>
<dbReference type="SMART" id="SM00829">
    <property type="entry name" value="PKS_ER"/>
    <property type="match status" value="1"/>
</dbReference>
<dbReference type="InterPro" id="IPR013154">
    <property type="entry name" value="ADH-like_N"/>
</dbReference>
<dbReference type="CDD" id="cd08241">
    <property type="entry name" value="QOR1"/>
    <property type="match status" value="1"/>
</dbReference>
<dbReference type="Pfam" id="PF08240">
    <property type="entry name" value="ADH_N"/>
    <property type="match status" value="1"/>
</dbReference>
<reference evidence="2 3" key="1">
    <citation type="submission" date="2023-01" db="EMBL/GenBank/DDBJ databases">
        <title>Analysis of 21 Apiospora genomes using comparative genomics revels a genus with tremendous synthesis potential of carbohydrate active enzymes and secondary metabolites.</title>
        <authorList>
            <person name="Sorensen T."/>
        </authorList>
    </citation>
    <scope>NUCLEOTIDE SEQUENCE [LARGE SCALE GENOMIC DNA]</scope>
    <source>
        <strain evidence="2 3">CBS 135458</strain>
    </source>
</reference>
<evidence type="ECO:0000259" key="1">
    <source>
        <dbReference type="SMART" id="SM00829"/>
    </source>
</evidence>
<dbReference type="InterPro" id="IPR002364">
    <property type="entry name" value="Quin_OxRdtase/zeta-crystal_CS"/>
</dbReference>
<comment type="caution">
    <text evidence="2">The sequence shown here is derived from an EMBL/GenBank/DDBJ whole genome shotgun (WGS) entry which is preliminary data.</text>
</comment>
<dbReference type="InterPro" id="IPR011032">
    <property type="entry name" value="GroES-like_sf"/>
</dbReference>
<proteinExistence type="predicted"/>
<dbReference type="RefSeq" id="XP_066715365.1">
    <property type="nucleotide sequence ID" value="XM_066858423.1"/>
</dbReference>
<gene>
    <name evidence="2" type="ORF">PG994_007014</name>
</gene>
<sequence>MKGIQVAQYVKGPKELKVTELSDPKPGPDDYLIEVHAAATNFFDILQIQGKYQHQPPFPWVSGAEFSGIVLATPANSKSPPKYPVGSKVFGASQGAYAAQVCAKEVQLLPVPAGWSFADAAGLFVTAPTSYGALVLRAGVKAGDIVLVHAAAGGVGLAAVQVAKAFGATVIATAGSARKLEVARAFGADHVVDYRAADWPDQRGVDIVYDPVGMVDKSTKCIAWNGRILVVGFAAGAIEKVAMNKVLLKNISLVGIHWGQYAVHEKESVPVVWEGIGKLIAQGKFRGTTFTDQEYVGLERIPDALLALGGRETWGKVVVKVPQGAQSKL</sequence>
<dbReference type="SUPFAM" id="SSF50129">
    <property type="entry name" value="GroES-like"/>
    <property type="match status" value="1"/>
</dbReference>
<evidence type="ECO:0000313" key="2">
    <source>
        <dbReference type="EMBL" id="KAK8064376.1"/>
    </source>
</evidence>
<dbReference type="InterPro" id="IPR013149">
    <property type="entry name" value="ADH-like_C"/>
</dbReference>
<organism evidence="2 3">
    <name type="scientific">Apiospora phragmitis</name>
    <dbReference type="NCBI Taxonomy" id="2905665"/>
    <lineage>
        <taxon>Eukaryota</taxon>
        <taxon>Fungi</taxon>
        <taxon>Dikarya</taxon>
        <taxon>Ascomycota</taxon>
        <taxon>Pezizomycotina</taxon>
        <taxon>Sordariomycetes</taxon>
        <taxon>Xylariomycetidae</taxon>
        <taxon>Amphisphaeriales</taxon>
        <taxon>Apiosporaceae</taxon>
        <taxon>Apiospora</taxon>
    </lineage>
</organism>
<accession>A0ABR1UZN0</accession>
<evidence type="ECO:0000313" key="3">
    <source>
        <dbReference type="Proteomes" id="UP001480595"/>
    </source>
</evidence>
<name>A0ABR1UZN0_9PEZI</name>
<dbReference type="Gene3D" id="3.40.50.720">
    <property type="entry name" value="NAD(P)-binding Rossmann-like Domain"/>
    <property type="match status" value="1"/>
</dbReference>
<dbReference type="PANTHER" id="PTHR43677">
    <property type="entry name" value="SHORT-CHAIN DEHYDROGENASE/REDUCTASE"/>
    <property type="match status" value="1"/>
</dbReference>
<dbReference type="PANTHER" id="PTHR43677:SF4">
    <property type="entry name" value="QUINONE OXIDOREDUCTASE-LIKE PROTEIN 2"/>
    <property type="match status" value="1"/>
</dbReference>
<dbReference type="Proteomes" id="UP001480595">
    <property type="component" value="Unassembled WGS sequence"/>
</dbReference>